<evidence type="ECO:0000313" key="1">
    <source>
        <dbReference type="EMBL" id="RDH26467.1"/>
    </source>
</evidence>
<gene>
    <name evidence="1" type="ORF">BDQ94DRAFT_17865</name>
</gene>
<evidence type="ECO:0000313" key="2">
    <source>
        <dbReference type="Proteomes" id="UP000253729"/>
    </source>
</evidence>
<dbReference type="GeneID" id="38141521"/>
<reference evidence="1 2" key="1">
    <citation type="submission" date="2018-07" db="EMBL/GenBank/DDBJ databases">
        <title>The genomes of Aspergillus section Nigri reveals drivers in fungal speciation.</title>
        <authorList>
            <consortium name="DOE Joint Genome Institute"/>
            <person name="Vesth T.C."/>
            <person name="Nybo J."/>
            <person name="Theobald S."/>
            <person name="Brandl J."/>
            <person name="Frisvad J.C."/>
            <person name="Nielsen K.F."/>
            <person name="Lyhne E.K."/>
            <person name="Kogle M.E."/>
            <person name="Kuo A."/>
            <person name="Riley R."/>
            <person name="Clum A."/>
            <person name="Nolan M."/>
            <person name="Lipzen A."/>
            <person name="Salamov A."/>
            <person name="Henrissat B."/>
            <person name="Wiebenga A."/>
            <person name="De vries R.P."/>
            <person name="Grigoriev I.V."/>
            <person name="Mortensen U.H."/>
            <person name="Andersen M.R."/>
            <person name="Baker S.E."/>
        </authorList>
    </citation>
    <scope>NUCLEOTIDE SEQUENCE [LARGE SCALE GENOMIC DNA]</scope>
    <source>
        <strain evidence="1 2">CBS 139.54b</strain>
    </source>
</reference>
<dbReference type="Proteomes" id="UP000253729">
    <property type="component" value="Unassembled WGS sequence"/>
</dbReference>
<name>A0A3F3PHX3_9EURO</name>
<sequence length="88" mass="9836">MRQQLTFLMASQLWSETRGSKAPSGICTDTMSYLEPLKLDCQFSLHSVAISTFNAVAQFNNPRTHTGSSWPKPFTMLVAVAVTEQIRQ</sequence>
<proteinExistence type="predicted"/>
<dbReference type="RefSeq" id="XP_026619489.1">
    <property type="nucleotide sequence ID" value="XM_026773165.1"/>
</dbReference>
<accession>A0A3F3PHX3</accession>
<keyword evidence="2" id="KW-1185">Reference proteome</keyword>
<organism evidence="1 2">
    <name type="scientific">Aspergillus welwitschiae</name>
    <dbReference type="NCBI Taxonomy" id="1341132"/>
    <lineage>
        <taxon>Eukaryota</taxon>
        <taxon>Fungi</taxon>
        <taxon>Dikarya</taxon>
        <taxon>Ascomycota</taxon>
        <taxon>Pezizomycotina</taxon>
        <taxon>Eurotiomycetes</taxon>
        <taxon>Eurotiomycetidae</taxon>
        <taxon>Eurotiales</taxon>
        <taxon>Aspergillaceae</taxon>
        <taxon>Aspergillus</taxon>
        <taxon>Aspergillus subgen. Circumdati</taxon>
    </lineage>
</organism>
<protein>
    <submittedName>
        <fullName evidence="1">Uncharacterized protein</fullName>
    </submittedName>
</protein>
<dbReference type="EMBL" id="KZ852143">
    <property type="protein sequence ID" value="RDH26467.1"/>
    <property type="molecule type" value="Genomic_DNA"/>
</dbReference>
<dbReference type="AlphaFoldDB" id="A0A3F3PHX3"/>